<evidence type="ECO:0000313" key="2">
    <source>
        <dbReference type="EMBL" id="KAK3484912.1"/>
    </source>
</evidence>
<accession>A0AAJ0HY69</accession>
<dbReference type="EMBL" id="JAULSX010000012">
    <property type="protein sequence ID" value="KAK3484912.1"/>
    <property type="molecule type" value="Genomic_DNA"/>
</dbReference>
<evidence type="ECO:0000256" key="1">
    <source>
        <dbReference type="SAM" id="SignalP"/>
    </source>
</evidence>
<protein>
    <recommendedName>
        <fullName evidence="4">Secreted protein</fullName>
    </recommendedName>
</protein>
<dbReference type="RefSeq" id="XP_062687938.1">
    <property type="nucleotide sequence ID" value="XM_062837899.1"/>
</dbReference>
<keyword evidence="3" id="KW-1185">Reference proteome</keyword>
<name>A0AAJ0HY69_9PEZI</name>
<evidence type="ECO:0008006" key="4">
    <source>
        <dbReference type="Google" id="ProtNLM"/>
    </source>
</evidence>
<gene>
    <name evidence="2" type="ORF">B0T23DRAFT_390786</name>
</gene>
<comment type="caution">
    <text evidence="2">The sequence shown here is derived from an EMBL/GenBank/DDBJ whole genome shotgun (WGS) entry which is preliminary data.</text>
</comment>
<reference evidence="2 3" key="1">
    <citation type="journal article" date="2023" name="Mol. Phylogenet. Evol.">
        <title>Genome-scale phylogeny and comparative genomics of the fungal order Sordariales.</title>
        <authorList>
            <person name="Hensen N."/>
            <person name="Bonometti L."/>
            <person name="Westerberg I."/>
            <person name="Brannstrom I.O."/>
            <person name="Guillou S."/>
            <person name="Cros-Aarteil S."/>
            <person name="Calhoun S."/>
            <person name="Haridas S."/>
            <person name="Kuo A."/>
            <person name="Mondo S."/>
            <person name="Pangilinan J."/>
            <person name="Riley R."/>
            <person name="LaButti K."/>
            <person name="Andreopoulos B."/>
            <person name="Lipzen A."/>
            <person name="Chen C."/>
            <person name="Yan M."/>
            <person name="Daum C."/>
            <person name="Ng V."/>
            <person name="Clum A."/>
            <person name="Steindorff A."/>
            <person name="Ohm R.A."/>
            <person name="Martin F."/>
            <person name="Silar P."/>
            <person name="Natvig D.O."/>
            <person name="Lalanne C."/>
            <person name="Gautier V."/>
            <person name="Ament-Velasquez S.L."/>
            <person name="Kruys A."/>
            <person name="Hutchinson M.I."/>
            <person name="Powell A.J."/>
            <person name="Barry K."/>
            <person name="Miller A.N."/>
            <person name="Grigoriev I.V."/>
            <person name="Debuchy R."/>
            <person name="Gladieux P."/>
            <person name="Hiltunen Thoren M."/>
            <person name="Johannesson H."/>
        </authorList>
    </citation>
    <scope>NUCLEOTIDE SEQUENCE [LARGE SCALE GENOMIC DNA]</scope>
    <source>
        <strain evidence="2 3">FGSC 10403</strain>
    </source>
</reference>
<proteinExistence type="predicted"/>
<dbReference type="GeneID" id="87875521"/>
<feature type="signal peptide" evidence="1">
    <location>
        <begin position="1"/>
        <end position="21"/>
    </location>
</feature>
<sequence length="92" mass="10468">MPSFLSQLRLLLLQLLRSAASSKNDEEHAGFPFMLSISMFPFPPVPITYPPPGSHSIFRGRMTNLVRPKMGVHTTPHYTSPQLPSLVYRYRL</sequence>
<dbReference type="Proteomes" id="UP001285908">
    <property type="component" value="Unassembled WGS sequence"/>
</dbReference>
<feature type="chain" id="PRO_5042484588" description="Secreted protein" evidence="1">
    <location>
        <begin position="22"/>
        <end position="92"/>
    </location>
</feature>
<dbReference type="AlphaFoldDB" id="A0AAJ0HY69"/>
<keyword evidence="1" id="KW-0732">Signal</keyword>
<organism evidence="2 3">
    <name type="scientific">Neurospora hispaniola</name>
    <dbReference type="NCBI Taxonomy" id="588809"/>
    <lineage>
        <taxon>Eukaryota</taxon>
        <taxon>Fungi</taxon>
        <taxon>Dikarya</taxon>
        <taxon>Ascomycota</taxon>
        <taxon>Pezizomycotina</taxon>
        <taxon>Sordariomycetes</taxon>
        <taxon>Sordariomycetidae</taxon>
        <taxon>Sordariales</taxon>
        <taxon>Sordariaceae</taxon>
        <taxon>Neurospora</taxon>
    </lineage>
</organism>
<evidence type="ECO:0000313" key="3">
    <source>
        <dbReference type="Proteomes" id="UP001285908"/>
    </source>
</evidence>